<feature type="domain" description="Torsin-1A C-terminal" evidence="2">
    <location>
        <begin position="187"/>
        <end position="243"/>
    </location>
</feature>
<keyword evidence="4" id="KW-1185">Reference proteome</keyword>
<dbReference type="GO" id="GO:0005737">
    <property type="term" value="C:cytoplasm"/>
    <property type="evidence" value="ECO:0007669"/>
    <property type="project" value="UniProtKB-ARBA"/>
</dbReference>
<dbReference type="InterPro" id="IPR010448">
    <property type="entry name" value="Torsin"/>
</dbReference>
<gene>
    <name evidence="3" type="ORF">niasHT_015397</name>
</gene>
<dbReference type="GO" id="GO:0012505">
    <property type="term" value="C:endomembrane system"/>
    <property type="evidence" value="ECO:0007669"/>
    <property type="project" value="UniProtKB-ARBA"/>
</dbReference>
<dbReference type="PRINTS" id="PR00300">
    <property type="entry name" value="CLPPROTEASEA"/>
</dbReference>
<evidence type="ECO:0000313" key="4">
    <source>
        <dbReference type="Proteomes" id="UP001620626"/>
    </source>
</evidence>
<dbReference type="Pfam" id="PF21376">
    <property type="entry name" value="TOR1A_C"/>
    <property type="match status" value="1"/>
</dbReference>
<dbReference type="PANTHER" id="PTHR10760:SF2">
    <property type="entry name" value="LD13476P-RELATED"/>
    <property type="match status" value="1"/>
</dbReference>
<name>A0ABD2L0X4_9BILA</name>
<organism evidence="3 4">
    <name type="scientific">Heterodera trifolii</name>
    <dbReference type="NCBI Taxonomy" id="157864"/>
    <lineage>
        <taxon>Eukaryota</taxon>
        <taxon>Metazoa</taxon>
        <taxon>Ecdysozoa</taxon>
        <taxon>Nematoda</taxon>
        <taxon>Chromadorea</taxon>
        <taxon>Rhabditida</taxon>
        <taxon>Tylenchina</taxon>
        <taxon>Tylenchomorpha</taxon>
        <taxon>Tylenchoidea</taxon>
        <taxon>Heteroderidae</taxon>
        <taxon>Heteroderinae</taxon>
        <taxon>Heterodera</taxon>
    </lineage>
</organism>
<dbReference type="SUPFAM" id="SSF52540">
    <property type="entry name" value="P-loop containing nucleoside triphosphate hydrolases"/>
    <property type="match status" value="1"/>
</dbReference>
<protein>
    <recommendedName>
        <fullName evidence="2">Torsin-1A C-terminal domain-containing protein</fullName>
    </recommendedName>
</protein>
<dbReference type="PANTHER" id="PTHR10760">
    <property type="entry name" value="TORSIN"/>
    <property type="match status" value="1"/>
</dbReference>
<evidence type="ECO:0000256" key="1">
    <source>
        <dbReference type="ARBA" id="ARBA00006235"/>
    </source>
</evidence>
<evidence type="ECO:0000259" key="2">
    <source>
        <dbReference type="Pfam" id="PF21376"/>
    </source>
</evidence>
<comment type="caution">
    <text evidence="3">The sequence shown here is derived from an EMBL/GenBank/DDBJ whole genome shotgun (WGS) entry which is preliminary data.</text>
</comment>
<proteinExistence type="inferred from homology"/>
<dbReference type="Pfam" id="PF06309">
    <property type="entry name" value="Torsin"/>
    <property type="match status" value="1"/>
</dbReference>
<dbReference type="InterPro" id="IPR027417">
    <property type="entry name" value="P-loop_NTPase"/>
</dbReference>
<dbReference type="InterPro" id="IPR049337">
    <property type="entry name" value="TOR1A_C"/>
</dbReference>
<evidence type="ECO:0000313" key="3">
    <source>
        <dbReference type="EMBL" id="KAL3108475.1"/>
    </source>
</evidence>
<dbReference type="EMBL" id="JBICBT010000590">
    <property type="protein sequence ID" value="KAL3108475.1"/>
    <property type="molecule type" value="Genomic_DNA"/>
</dbReference>
<dbReference type="InterPro" id="IPR001270">
    <property type="entry name" value="ClpA/B"/>
</dbReference>
<dbReference type="AlphaFoldDB" id="A0ABD2L0X4"/>
<accession>A0ABD2L0X4</accession>
<dbReference type="Proteomes" id="UP001620626">
    <property type="component" value="Unassembled WGS sequence"/>
</dbReference>
<reference evidence="3 4" key="1">
    <citation type="submission" date="2024-10" db="EMBL/GenBank/DDBJ databases">
        <authorList>
            <person name="Kim D."/>
        </authorList>
    </citation>
    <scope>NUCLEOTIDE SEQUENCE [LARGE SCALE GENOMIC DNA]</scope>
    <source>
        <strain evidence="3">BH-2024</strain>
    </source>
</reference>
<dbReference type="Gene3D" id="3.40.50.300">
    <property type="entry name" value="P-loop containing nucleotide triphosphate hydrolases"/>
    <property type="match status" value="1"/>
</dbReference>
<comment type="similarity">
    <text evidence="1">Belongs to the ClpA/ClpB family. Torsin subfamily.</text>
</comment>
<sequence>MCLFMNPNKALVMSFHGWTGSGKNYLAKMIAKAIYKKEMRSQFVHQFVATHHFPNADEVDKYKGQLRTWIRTNLTNCERSLFIFDEMDKMPMQVLDAIVPFIDFYDHLNGIDSRKSIFLFLSNGGANSIAQRTLEYYNRGKPREEITFREMEEIIQISAYNEGDGGLKSSRLINKHLIDYFVPFLPLERRHVTMCFKDYLRSLNVNYTPEQLERLTDSISFFPREAPIYASAGCKQVVQRTDFILEDLIRESRMINNFSDEL</sequence>